<dbReference type="InterPro" id="IPR055264">
    <property type="entry name" value="BOD1/SHG1_dom"/>
</dbReference>
<dbReference type="OMA" id="WNKDEST"/>
<dbReference type="eggNOG" id="ENOG502S9A4">
    <property type="taxonomic scope" value="Eukaryota"/>
</dbReference>
<dbReference type="HOGENOM" id="CLU_139264_0_0_1"/>
<dbReference type="EMBL" id="CP002498">
    <property type="protein sequence ID" value="AET38069.1"/>
    <property type="molecule type" value="Genomic_DNA"/>
</dbReference>
<dbReference type="Proteomes" id="UP000006790">
    <property type="component" value="Chromosome 2"/>
</dbReference>
<evidence type="ECO:0000259" key="1">
    <source>
        <dbReference type="Pfam" id="PF05205"/>
    </source>
</evidence>
<dbReference type="GO" id="GO:0048188">
    <property type="term" value="C:Set1C/COMPASS complex"/>
    <property type="evidence" value="ECO:0007669"/>
    <property type="project" value="EnsemblFungi"/>
</dbReference>
<reference evidence="3" key="1">
    <citation type="journal article" date="2012" name="G3 (Bethesda)">
        <title>Pichia sorbitophila, an interspecies yeast hybrid reveals early steps of genome resolution following polyploidization.</title>
        <authorList>
            <person name="Leh Louis V."/>
            <person name="Despons L."/>
            <person name="Friedrich A."/>
            <person name="Martin T."/>
            <person name="Durrens P."/>
            <person name="Casaregola S."/>
            <person name="Neuveglise C."/>
            <person name="Fairhead C."/>
            <person name="Marck C."/>
            <person name="Cruz J.A."/>
            <person name="Straub M.L."/>
            <person name="Kugler V."/>
            <person name="Sacerdot C."/>
            <person name="Uzunov Z."/>
            <person name="Thierry A."/>
            <person name="Weiss S."/>
            <person name="Bleykasten C."/>
            <person name="De Montigny J."/>
            <person name="Jacques N."/>
            <person name="Jung P."/>
            <person name="Lemaire M."/>
            <person name="Mallet S."/>
            <person name="Morel G."/>
            <person name="Richard G.F."/>
            <person name="Sarkar A."/>
            <person name="Savel G."/>
            <person name="Schacherer J."/>
            <person name="Seret M.L."/>
            <person name="Talla E."/>
            <person name="Samson G."/>
            <person name="Jubin C."/>
            <person name="Poulain J."/>
            <person name="Vacherie B."/>
            <person name="Barbe V."/>
            <person name="Pelletier E."/>
            <person name="Sherman D.J."/>
            <person name="Westhof E."/>
            <person name="Weissenbach J."/>
            <person name="Baret P.V."/>
            <person name="Wincker P."/>
            <person name="Gaillardin C."/>
            <person name="Dujon B."/>
            <person name="Souciet J.L."/>
        </authorList>
    </citation>
    <scope>NUCLEOTIDE SEQUENCE [LARGE SCALE GENOMIC DNA]</scope>
    <source>
        <strain evidence="3">CBS 270.75 / DBVPG 7215 / KCTC 17166 / NRRL Y-17582</strain>
    </source>
</reference>
<dbReference type="GO" id="GO:0042800">
    <property type="term" value="F:histone H3K4 methyltransferase activity"/>
    <property type="evidence" value="ECO:0007669"/>
    <property type="project" value="EnsemblFungi"/>
</dbReference>
<evidence type="ECO:0000313" key="2">
    <source>
        <dbReference type="EMBL" id="AET38069.1"/>
    </source>
</evidence>
<dbReference type="InParanoid" id="G8JQ67"/>
<dbReference type="RefSeq" id="XP_003644886.1">
    <property type="nucleotide sequence ID" value="XM_003644838.1"/>
</dbReference>
<keyword evidence="3" id="KW-1185">Reference proteome</keyword>
<dbReference type="FunCoup" id="G8JQ67">
    <property type="interactions" value="33"/>
</dbReference>
<dbReference type="GeneID" id="11471845"/>
<gene>
    <name evidence="2" type="ordered locus">Ecym_2330</name>
</gene>
<evidence type="ECO:0000313" key="3">
    <source>
        <dbReference type="Proteomes" id="UP000006790"/>
    </source>
</evidence>
<name>G8JQ67_ERECY</name>
<feature type="domain" description="BOD1/SHG1" evidence="1">
    <location>
        <begin position="12"/>
        <end position="115"/>
    </location>
</feature>
<dbReference type="OrthoDB" id="5579731at2759"/>
<protein>
    <recommendedName>
        <fullName evidence="1">BOD1/SHG1 domain-containing protein</fullName>
    </recommendedName>
</protein>
<dbReference type="STRING" id="931890.G8JQ67"/>
<sequence>MSAKSEDPAITLAEAFKRKGYLDKLKQSILTDALYADGNTEENLETLVKKRVQELIKDMVHKDESLIFKNRGSTSALLEAQLFRTGYEMLKDDRVDVDKIIEDRLGDEELVSKIRSLLMEMHASKSE</sequence>
<organism evidence="2 3">
    <name type="scientific">Eremothecium cymbalariae (strain CBS 270.75 / DBVPG 7215 / KCTC 17166 / NRRL Y-17582)</name>
    <name type="common">Yeast</name>
    <dbReference type="NCBI Taxonomy" id="931890"/>
    <lineage>
        <taxon>Eukaryota</taxon>
        <taxon>Fungi</taxon>
        <taxon>Dikarya</taxon>
        <taxon>Ascomycota</taxon>
        <taxon>Saccharomycotina</taxon>
        <taxon>Saccharomycetes</taxon>
        <taxon>Saccharomycetales</taxon>
        <taxon>Saccharomycetaceae</taxon>
        <taxon>Eremothecium</taxon>
    </lineage>
</organism>
<proteinExistence type="predicted"/>
<dbReference type="Pfam" id="PF05205">
    <property type="entry name" value="COMPASS-Shg1"/>
    <property type="match status" value="1"/>
</dbReference>
<dbReference type="KEGG" id="erc:Ecym_2330"/>
<accession>G8JQ67</accession>
<dbReference type="AlphaFoldDB" id="G8JQ67"/>